<dbReference type="InterPro" id="IPR008030">
    <property type="entry name" value="NmrA-like"/>
</dbReference>
<dbReference type="Proteomes" id="UP000319160">
    <property type="component" value="Unassembled WGS sequence"/>
</dbReference>
<evidence type="ECO:0000256" key="3">
    <source>
        <dbReference type="SAM" id="MobiDB-lite"/>
    </source>
</evidence>
<proteinExistence type="predicted"/>
<dbReference type="SUPFAM" id="SSF51735">
    <property type="entry name" value="NAD(P)-binding Rossmann-fold domains"/>
    <property type="match status" value="1"/>
</dbReference>
<dbReference type="GO" id="GO:0016491">
    <property type="term" value="F:oxidoreductase activity"/>
    <property type="evidence" value="ECO:0007669"/>
    <property type="project" value="UniProtKB-KW"/>
</dbReference>
<dbReference type="PANTHER" id="PTHR47706:SF7">
    <property type="entry name" value="CIPA-LIKE, PUTATIVE (AFU_ORTHOLOGUE AFUA_1G01630)-RELATED"/>
    <property type="match status" value="1"/>
</dbReference>
<name>A0A553HSW4_9PEZI</name>
<keyword evidence="6" id="KW-1185">Reference proteome</keyword>
<dbReference type="AlphaFoldDB" id="A0A553HSW4"/>
<dbReference type="Pfam" id="PF05368">
    <property type="entry name" value="NmrA"/>
    <property type="match status" value="1"/>
</dbReference>
<evidence type="ECO:0000259" key="4">
    <source>
        <dbReference type="Pfam" id="PF05368"/>
    </source>
</evidence>
<evidence type="ECO:0000256" key="2">
    <source>
        <dbReference type="ARBA" id="ARBA00023002"/>
    </source>
</evidence>
<feature type="region of interest" description="Disordered" evidence="3">
    <location>
        <begin position="431"/>
        <end position="450"/>
    </location>
</feature>
<feature type="compositionally biased region" description="Polar residues" evidence="3">
    <location>
        <begin position="431"/>
        <end position="448"/>
    </location>
</feature>
<comment type="caution">
    <text evidence="5">The sequence shown here is derived from an EMBL/GenBank/DDBJ whole genome shotgun (WGS) entry which is preliminary data.</text>
</comment>
<reference evidence="6" key="1">
    <citation type="submission" date="2019-06" db="EMBL/GenBank/DDBJ databases">
        <title>Draft genome sequence of the griseofulvin-producing fungus Xylaria cubensis strain G536.</title>
        <authorList>
            <person name="Mead M.E."/>
            <person name="Raja H.A."/>
            <person name="Steenwyk J.L."/>
            <person name="Knowles S.L."/>
            <person name="Oberlies N.H."/>
            <person name="Rokas A."/>
        </authorList>
    </citation>
    <scope>NUCLEOTIDE SEQUENCE [LARGE SCALE GENOMIC DNA]</scope>
    <source>
        <strain evidence="6">G536</strain>
    </source>
</reference>
<keyword evidence="1" id="KW-0521">NADP</keyword>
<evidence type="ECO:0000313" key="5">
    <source>
        <dbReference type="EMBL" id="TRX91024.1"/>
    </source>
</evidence>
<dbReference type="EMBL" id="VFLP01000049">
    <property type="protein sequence ID" value="TRX91024.1"/>
    <property type="molecule type" value="Genomic_DNA"/>
</dbReference>
<keyword evidence="2" id="KW-0560">Oxidoreductase</keyword>
<accession>A0A553HSW4</accession>
<evidence type="ECO:0000256" key="1">
    <source>
        <dbReference type="ARBA" id="ARBA00022857"/>
    </source>
</evidence>
<gene>
    <name evidence="5" type="ORF">FHL15_008006</name>
</gene>
<organism evidence="5 6">
    <name type="scientific">Xylaria flabelliformis</name>
    <dbReference type="NCBI Taxonomy" id="2512241"/>
    <lineage>
        <taxon>Eukaryota</taxon>
        <taxon>Fungi</taxon>
        <taxon>Dikarya</taxon>
        <taxon>Ascomycota</taxon>
        <taxon>Pezizomycotina</taxon>
        <taxon>Sordariomycetes</taxon>
        <taxon>Xylariomycetidae</taxon>
        <taxon>Xylariales</taxon>
        <taxon>Xylariaceae</taxon>
        <taxon>Xylaria</taxon>
    </lineage>
</organism>
<dbReference type="PANTHER" id="PTHR47706">
    <property type="entry name" value="NMRA-LIKE FAMILY PROTEIN"/>
    <property type="match status" value="1"/>
</dbReference>
<protein>
    <recommendedName>
        <fullName evidence="4">NmrA-like domain-containing protein</fullName>
    </recommendedName>
</protein>
<dbReference type="CDD" id="cd12148">
    <property type="entry name" value="fungal_TF_MHR"/>
    <property type="match status" value="1"/>
</dbReference>
<sequence>MPTSPHLEKVAIVGATGHLGSYFVDELLKTGMHTITALTRGENENEFPDGVKVIKVDYSNQSSLVAALQGQQFLAIVLAANAPPETHSNIVQAAAKAGVSYIMPCTYGADITNENLVRDDMYHQGAVAKVKEIESLGLNHIALACGFWYEWSLALGENFFGINIKSKKAILFDDGNIKISASTFRQCGRAFAALLSLPERSGTPSLSDWKNRPLRFASFRVNQKDILASVQRAQGISGEDWHILSEPSSARVADGLASLQKGDSTGFVKAMYSRAFFPSGDGDYERRHGIVNEILGLPKEELDEITKDVVKKSPLGPSPSSDAPAKTPLVGWRTEQLKPILPPTAKLAYNAIRRNADVCPIQVAVIAKVRSRNARTAEESNARIAQLEDKIETLMSAMQSIINPSRSSSNVDGHPGEGSLTTLIDFQANTASANSSVRDQPTPTSETVPTAPRHVVSVPLSLSNISHTQAHKSLDFFRSKMLPCFPFINLAPELTTEQLQQNRPFLFQAILTVTTFSTQKRLSLAEELRHLFFTSALVNVHSSIDLLLGLLTYLAWSTDAFLGRANITSRLMMLAISLVYDLRLFKPCQPDVQFFMVITQGGAYESDINTSEETVQTFMEKQRALLACFILSSNVSSHLGRQDALRWTSQMEEACRVIERSKSPPTDQAFAFQVRLHVLKQRVAYIREQHEGDRPRTATTSVTGSVPGLLYLKTMRGQLHELISSFPVDIHQKDILNTYVQYIEIYINQLAYSISLESPLLEVSGQRTSGGLLPGFDRLECLWRSVECIKSWLDSFYEVPPSVVIGFPTHFWTQMVQCITILKYLSTLEDPAWDCQAVRHTVDLISTMDRIIQRLEVAYKESGIQCDDSLFQLLSRLLNKCREWADAWWGFTPQMPVTGDGSCQNADISLVGYSNYIPGLDQMVWFQSMDLENEQWLESVLSKSTPTAFT</sequence>
<dbReference type="Gene3D" id="3.40.50.720">
    <property type="entry name" value="NAD(P)-binding Rossmann-like Domain"/>
    <property type="match status" value="1"/>
</dbReference>
<dbReference type="STRING" id="2512241.A0A553HSW4"/>
<dbReference type="InterPro" id="IPR051609">
    <property type="entry name" value="NmrA/Isoflavone_reductase-like"/>
</dbReference>
<dbReference type="CDD" id="cd05259">
    <property type="entry name" value="PCBER_SDR_a"/>
    <property type="match status" value="1"/>
</dbReference>
<dbReference type="InterPro" id="IPR036291">
    <property type="entry name" value="NAD(P)-bd_dom_sf"/>
</dbReference>
<dbReference type="InterPro" id="IPR045312">
    <property type="entry name" value="PCBER-like"/>
</dbReference>
<dbReference type="OrthoDB" id="1600564at2759"/>
<evidence type="ECO:0000313" key="6">
    <source>
        <dbReference type="Proteomes" id="UP000319160"/>
    </source>
</evidence>
<feature type="domain" description="NmrA-like" evidence="4">
    <location>
        <begin position="8"/>
        <end position="179"/>
    </location>
</feature>